<dbReference type="PANTHER" id="PTHR43004">
    <property type="entry name" value="TRK SYSTEM POTASSIUM UPTAKE PROTEIN"/>
    <property type="match status" value="1"/>
</dbReference>
<evidence type="ECO:0000313" key="10">
    <source>
        <dbReference type="Proteomes" id="UP000001745"/>
    </source>
</evidence>
<dbReference type="Pfam" id="PF07976">
    <property type="entry name" value="Phe_hydrox_dim"/>
    <property type="match status" value="1"/>
</dbReference>
<dbReference type="InParanoid" id="B8LVR5"/>
<evidence type="ECO:0000259" key="7">
    <source>
        <dbReference type="Pfam" id="PF01494"/>
    </source>
</evidence>
<keyword evidence="10" id="KW-1185">Reference proteome</keyword>
<dbReference type="STRING" id="441959.B8LVR5"/>
<evidence type="ECO:0000313" key="9">
    <source>
        <dbReference type="EMBL" id="EED24195.1"/>
    </source>
</evidence>
<dbReference type="SUPFAM" id="SSF52833">
    <property type="entry name" value="Thioredoxin-like"/>
    <property type="match status" value="1"/>
</dbReference>
<name>B8LVR5_TALSN</name>
<evidence type="ECO:0000256" key="2">
    <source>
        <dbReference type="ARBA" id="ARBA00007801"/>
    </source>
</evidence>
<dbReference type="SUPFAM" id="SSF54373">
    <property type="entry name" value="FAD-linked reductases, C-terminal domain"/>
    <property type="match status" value="1"/>
</dbReference>
<dbReference type="GeneID" id="8100166"/>
<dbReference type="eggNOG" id="KOG3855">
    <property type="taxonomic scope" value="Eukaryota"/>
</dbReference>
<dbReference type="Pfam" id="PF01494">
    <property type="entry name" value="FAD_binding_3"/>
    <property type="match status" value="1"/>
</dbReference>
<dbReference type="AlphaFoldDB" id="B8LVR5"/>
<gene>
    <name evidence="9" type="ORF">TSTA_075670</name>
</gene>
<dbReference type="OrthoDB" id="1716816at2759"/>
<keyword evidence="5" id="KW-0560">Oxidoreductase</keyword>
<dbReference type="InterPro" id="IPR038220">
    <property type="entry name" value="PHOX_C_sf"/>
</dbReference>
<feature type="region of interest" description="Disordered" evidence="6">
    <location>
        <begin position="133"/>
        <end position="152"/>
    </location>
</feature>
<organism evidence="9 10">
    <name type="scientific">Talaromyces stipitatus (strain ATCC 10500 / CBS 375.48 / QM 6759 / NRRL 1006)</name>
    <name type="common">Penicillium stipitatum</name>
    <dbReference type="NCBI Taxonomy" id="441959"/>
    <lineage>
        <taxon>Eukaryota</taxon>
        <taxon>Fungi</taxon>
        <taxon>Dikarya</taxon>
        <taxon>Ascomycota</taxon>
        <taxon>Pezizomycotina</taxon>
        <taxon>Eurotiomycetes</taxon>
        <taxon>Eurotiomycetidae</taxon>
        <taxon>Eurotiales</taxon>
        <taxon>Trichocomaceae</taxon>
        <taxon>Talaromyces</taxon>
        <taxon>Talaromyces sect. Talaromyces</taxon>
    </lineage>
</organism>
<dbReference type="GO" id="GO:0016709">
    <property type="term" value="F:oxidoreductase activity, acting on paired donors, with incorporation or reduction of molecular oxygen, NAD(P)H as one donor, and incorporation of one atom of oxygen"/>
    <property type="evidence" value="ECO:0007669"/>
    <property type="project" value="UniProtKB-ARBA"/>
</dbReference>
<evidence type="ECO:0000256" key="4">
    <source>
        <dbReference type="ARBA" id="ARBA00022827"/>
    </source>
</evidence>
<dbReference type="Gene3D" id="3.40.30.20">
    <property type="match status" value="1"/>
</dbReference>
<evidence type="ECO:0000256" key="6">
    <source>
        <dbReference type="SAM" id="MobiDB-lite"/>
    </source>
</evidence>
<reference evidence="10" key="1">
    <citation type="journal article" date="2015" name="Genome Announc.">
        <title>Genome sequence of the AIDS-associated pathogen Penicillium marneffei (ATCC18224) and its near taxonomic relative Talaromyces stipitatus (ATCC10500).</title>
        <authorList>
            <person name="Nierman W.C."/>
            <person name="Fedorova-Abrams N.D."/>
            <person name="Andrianopoulos A."/>
        </authorList>
    </citation>
    <scope>NUCLEOTIDE SEQUENCE [LARGE SCALE GENOMIC DNA]</scope>
    <source>
        <strain evidence="10">ATCC 10500 / CBS 375.48 / QM 6759 / NRRL 1006</strain>
    </source>
</reference>
<dbReference type="InterPro" id="IPR012941">
    <property type="entry name" value="Phe_hydrox_C_dim_dom"/>
</dbReference>
<dbReference type="Gene3D" id="3.30.9.10">
    <property type="entry name" value="D-Amino Acid Oxidase, subunit A, domain 2"/>
    <property type="match status" value="1"/>
</dbReference>
<evidence type="ECO:0000256" key="3">
    <source>
        <dbReference type="ARBA" id="ARBA00022630"/>
    </source>
</evidence>
<dbReference type="HOGENOM" id="CLU_641205_0_0_1"/>
<dbReference type="InterPro" id="IPR036188">
    <property type="entry name" value="FAD/NAD-bd_sf"/>
</dbReference>
<comment type="cofactor">
    <cofactor evidence="1">
        <name>FAD</name>
        <dbReference type="ChEBI" id="CHEBI:57692"/>
    </cofactor>
</comment>
<feature type="domain" description="FAD-binding" evidence="7">
    <location>
        <begin position="50"/>
        <end position="240"/>
    </location>
</feature>
<dbReference type="VEuPathDB" id="FungiDB:TSTA_075670"/>
<evidence type="ECO:0000256" key="5">
    <source>
        <dbReference type="ARBA" id="ARBA00023002"/>
    </source>
</evidence>
<accession>B8LVR5</accession>
<dbReference type="SUPFAM" id="SSF51905">
    <property type="entry name" value="FAD/NAD(P)-binding domain"/>
    <property type="match status" value="1"/>
</dbReference>
<keyword evidence="4" id="KW-0274">FAD</keyword>
<dbReference type="PhylomeDB" id="B8LVR5"/>
<dbReference type="PANTHER" id="PTHR43004:SF19">
    <property type="entry name" value="BINDING MONOOXYGENASE, PUTATIVE (JCVI)-RELATED"/>
    <property type="match status" value="1"/>
</dbReference>
<sequence length="428" mass="47944">MATDSQKHPFSARGAALHGIPSLREYNEDTPEWPPTEYIKNNASSAIQVCLTKYILGSDGARSAIRQATGVQSSSRGSEDAWAVVDVYVDTKFPDYRRRCAIRTPDGGCVLIPRKDEGLRIFLQIDENGQESLGANGHRMSSVKTVPSNSPISSSRTLKSQYCVAQRVVHKFCDQTQRVFLLKDTCHTHSPKAGQEMNVSISNSYRVTWRLALVLKGIANPALLQTYQQERLWVAKQLIESDAQFARQVGRKRNFKAKTSAKHGNRGMDSQVVWRKAVEPLTPGRRLLPIDAVRHIDGNHAHLLDVMPSNGRFHLFIFAGNQLLPPMMLGDSLDSSQFPMSLFNLRPLELMERFRHEDITTDPDSTTSKLYVLDLFLIHSIDHLSNPLEGLPAPFSTKWSMRVYSDISGAAQNQLGFLKTLVSPVFRS</sequence>
<dbReference type="PRINTS" id="PR00420">
    <property type="entry name" value="RNGMNOXGNASE"/>
</dbReference>
<dbReference type="InterPro" id="IPR002938">
    <property type="entry name" value="FAD-bd"/>
</dbReference>
<evidence type="ECO:0000259" key="8">
    <source>
        <dbReference type="Pfam" id="PF07976"/>
    </source>
</evidence>
<dbReference type="InterPro" id="IPR050641">
    <property type="entry name" value="RIFMO-like"/>
</dbReference>
<dbReference type="GO" id="GO:0071949">
    <property type="term" value="F:FAD binding"/>
    <property type="evidence" value="ECO:0007669"/>
    <property type="project" value="InterPro"/>
</dbReference>
<dbReference type="Proteomes" id="UP000001745">
    <property type="component" value="Unassembled WGS sequence"/>
</dbReference>
<evidence type="ECO:0008006" key="11">
    <source>
        <dbReference type="Google" id="ProtNLM"/>
    </source>
</evidence>
<dbReference type="EMBL" id="EQ962652">
    <property type="protein sequence ID" value="EED24195.1"/>
    <property type="molecule type" value="Genomic_DNA"/>
</dbReference>
<comment type="similarity">
    <text evidence="2">Belongs to the PheA/TfdB FAD monooxygenase family.</text>
</comment>
<dbReference type="Gene3D" id="3.50.50.60">
    <property type="entry name" value="FAD/NAD(P)-binding domain"/>
    <property type="match status" value="1"/>
</dbReference>
<proteinExistence type="inferred from homology"/>
<keyword evidence="3" id="KW-0285">Flavoprotein</keyword>
<dbReference type="RefSeq" id="XP_002341582.1">
    <property type="nucleotide sequence ID" value="XM_002341541.1"/>
</dbReference>
<protein>
    <recommendedName>
        <fullName evidence="11">FAD binding domain protein</fullName>
    </recommendedName>
</protein>
<feature type="domain" description="Phenol hydroxylase-like C-terminal dimerisation" evidence="8">
    <location>
        <begin position="276"/>
        <end position="396"/>
    </location>
</feature>
<evidence type="ECO:0000256" key="1">
    <source>
        <dbReference type="ARBA" id="ARBA00001974"/>
    </source>
</evidence>
<dbReference type="InterPro" id="IPR036249">
    <property type="entry name" value="Thioredoxin-like_sf"/>
</dbReference>
<feature type="compositionally biased region" description="Polar residues" evidence="6">
    <location>
        <begin position="142"/>
        <end position="152"/>
    </location>
</feature>